<protein>
    <submittedName>
        <fullName evidence="8">Cytochrome b</fullName>
    </submittedName>
</protein>
<keyword evidence="3 6" id="KW-0812">Transmembrane</keyword>
<dbReference type="GO" id="GO:0020037">
    <property type="term" value="F:heme binding"/>
    <property type="evidence" value="ECO:0007669"/>
    <property type="project" value="TreeGrafter"/>
</dbReference>
<sequence>MKVTIHIWDLPHRLFHWLLAGSVTAAYVTAKIGGALIDWHGRIGIFILGLLVFRIIWGFIGSTHSRFSTFFPTFSRLAAYLKGRWQGIGHNPLGGLSVIALIATLAVQVGTGLFANDDIAFQGPLFDLIDKSFSDKLTGWHNTAFNFLLALVVLHLAAIIFYRWVKKTNLVVPMLTGKKNIPIALAEAVATNHDKGFGAVRFILSLIISSTVVWGVSGGVSQLYLAQSQQQIAQAPSSF</sequence>
<dbReference type="PANTHER" id="PTHR30485:SF2">
    <property type="entry name" value="BLL0597 PROTEIN"/>
    <property type="match status" value="1"/>
</dbReference>
<comment type="subcellular location">
    <subcellularLocation>
        <location evidence="1">Cell membrane</location>
        <topology evidence="1">Multi-pass membrane protein</topology>
    </subcellularLocation>
</comment>
<name>A0A2S6HKN3_9GAMM</name>
<organism evidence="8 9">
    <name type="scientific">Methylobacter tundripaludum</name>
    <dbReference type="NCBI Taxonomy" id="173365"/>
    <lineage>
        <taxon>Bacteria</taxon>
        <taxon>Pseudomonadati</taxon>
        <taxon>Pseudomonadota</taxon>
        <taxon>Gammaproteobacteria</taxon>
        <taxon>Methylococcales</taxon>
        <taxon>Methylococcaceae</taxon>
        <taxon>Methylobacter</taxon>
    </lineage>
</organism>
<evidence type="ECO:0000256" key="4">
    <source>
        <dbReference type="ARBA" id="ARBA00022989"/>
    </source>
</evidence>
<feature type="transmembrane region" description="Helical" evidence="6">
    <location>
        <begin position="144"/>
        <end position="165"/>
    </location>
</feature>
<feature type="domain" description="Cytochrome b561 bacterial/Ni-hydrogenase" evidence="7">
    <location>
        <begin position="8"/>
        <end position="177"/>
    </location>
</feature>
<dbReference type="Gene3D" id="1.20.950.20">
    <property type="entry name" value="Transmembrane di-heme cytochromes, Chain C"/>
    <property type="match status" value="1"/>
</dbReference>
<dbReference type="AlphaFoldDB" id="A0A2S6HKN3"/>
<evidence type="ECO:0000256" key="3">
    <source>
        <dbReference type="ARBA" id="ARBA00022692"/>
    </source>
</evidence>
<dbReference type="InterPro" id="IPR011577">
    <property type="entry name" value="Cyt_b561_bac/Ni-Hgenase"/>
</dbReference>
<evidence type="ECO:0000313" key="9">
    <source>
        <dbReference type="Proteomes" id="UP000240010"/>
    </source>
</evidence>
<feature type="transmembrane region" description="Helical" evidence="6">
    <location>
        <begin position="93"/>
        <end position="115"/>
    </location>
</feature>
<feature type="transmembrane region" description="Helical" evidence="6">
    <location>
        <begin position="43"/>
        <end position="60"/>
    </location>
</feature>
<dbReference type="PANTHER" id="PTHR30485">
    <property type="entry name" value="NI/FE-HYDROGENASE 1 B-TYPE CYTOCHROME SUBUNIT"/>
    <property type="match status" value="1"/>
</dbReference>
<dbReference type="InterPro" id="IPR051542">
    <property type="entry name" value="Hydrogenase_cytochrome"/>
</dbReference>
<dbReference type="SUPFAM" id="SSF81342">
    <property type="entry name" value="Transmembrane di-heme cytochromes"/>
    <property type="match status" value="1"/>
</dbReference>
<dbReference type="Proteomes" id="UP000240010">
    <property type="component" value="Unassembled WGS sequence"/>
</dbReference>
<dbReference type="GO" id="GO:0022904">
    <property type="term" value="P:respiratory electron transport chain"/>
    <property type="evidence" value="ECO:0007669"/>
    <property type="project" value="InterPro"/>
</dbReference>
<evidence type="ECO:0000313" key="8">
    <source>
        <dbReference type="EMBL" id="PPK78048.1"/>
    </source>
</evidence>
<evidence type="ECO:0000259" key="7">
    <source>
        <dbReference type="Pfam" id="PF01292"/>
    </source>
</evidence>
<evidence type="ECO:0000256" key="2">
    <source>
        <dbReference type="ARBA" id="ARBA00022475"/>
    </source>
</evidence>
<evidence type="ECO:0000256" key="1">
    <source>
        <dbReference type="ARBA" id="ARBA00004651"/>
    </source>
</evidence>
<gene>
    <name evidence="8" type="ORF">B0F87_101430</name>
</gene>
<reference evidence="8 9" key="1">
    <citation type="submission" date="2018-02" db="EMBL/GenBank/DDBJ databases">
        <title>Subsurface microbial communities from deep shales in Ohio and West Virginia, USA.</title>
        <authorList>
            <person name="Wrighton K."/>
        </authorList>
    </citation>
    <scope>NUCLEOTIDE SEQUENCE [LARGE SCALE GENOMIC DNA]</scope>
    <source>
        <strain evidence="8 9">OWC-DMM</strain>
    </source>
</reference>
<evidence type="ECO:0000256" key="6">
    <source>
        <dbReference type="SAM" id="Phobius"/>
    </source>
</evidence>
<feature type="transmembrane region" description="Helical" evidence="6">
    <location>
        <begin position="14"/>
        <end position="37"/>
    </location>
</feature>
<dbReference type="EMBL" id="PTIZ01000001">
    <property type="protein sequence ID" value="PPK78048.1"/>
    <property type="molecule type" value="Genomic_DNA"/>
</dbReference>
<comment type="caution">
    <text evidence="8">The sequence shown here is derived from an EMBL/GenBank/DDBJ whole genome shotgun (WGS) entry which is preliminary data.</text>
</comment>
<dbReference type="InterPro" id="IPR016174">
    <property type="entry name" value="Di-haem_cyt_TM"/>
</dbReference>
<evidence type="ECO:0000256" key="5">
    <source>
        <dbReference type="ARBA" id="ARBA00023136"/>
    </source>
</evidence>
<dbReference type="Pfam" id="PF01292">
    <property type="entry name" value="Ni_hydr_CYTB"/>
    <property type="match status" value="1"/>
</dbReference>
<keyword evidence="2" id="KW-1003">Cell membrane</keyword>
<keyword evidence="5 6" id="KW-0472">Membrane</keyword>
<feature type="transmembrane region" description="Helical" evidence="6">
    <location>
        <begin position="202"/>
        <end position="225"/>
    </location>
</feature>
<dbReference type="RefSeq" id="WP_104427428.1">
    <property type="nucleotide sequence ID" value="NZ_PTIZ01000001.1"/>
</dbReference>
<accession>A0A2S6HKN3</accession>
<dbReference type="GO" id="GO:0009055">
    <property type="term" value="F:electron transfer activity"/>
    <property type="evidence" value="ECO:0007669"/>
    <property type="project" value="InterPro"/>
</dbReference>
<dbReference type="GO" id="GO:0005886">
    <property type="term" value="C:plasma membrane"/>
    <property type="evidence" value="ECO:0007669"/>
    <property type="project" value="UniProtKB-SubCell"/>
</dbReference>
<proteinExistence type="predicted"/>
<keyword evidence="4 6" id="KW-1133">Transmembrane helix</keyword>